<gene>
    <name evidence="1" type="ORF">K432DRAFT_402327</name>
</gene>
<organism evidence="1 2">
    <name type="scientific">Lepidopterella palustris CBS 459.81</name>
    <dbReference type="NCBI Taxonomy" id="1314670"/>
    <lineage>
        <taxon>Eukaryota</taxon>
        <taxon>Fungi</taxon>
        <taxon>Dikarya</taxon>
        <taxon>Ascomycota</taxon>
        <taxon>Pezizomycotina</taxon>
        <taxon>Dothideomycetes</taxon>
        <taxon>Pleosporomycetidae</taxon>
        <taxon>Mytilinidiales</taxon>
        <taxon>Argynnaceae</taxon>
        <taxon>Lepidopterella</taxon>
    </lineage>
</organism>
<accession>A0A8E2EFX0</accession>
<name>A0A8E2EFX0_9PEZI</name>
<sequence>MAHVSKTLRTAPEDPILKSLPAYPITFIKSKPSSATWSKISQKPWIEAVIGCSIQLPGSLTFLLSLWFNFPSISMVLPELPGFFVRISGSRLTIFRHEGMRLPVYDIESIYTPNDTQNDLFVNIIQLGHSSAEAFMFNFSAEFISSKLNSTASSASHHKLQVT</sequence>
<reference evidence="1 2" key="1">
    <citation type="journal article" date="2016" name="Nat. Commun.">
        <title>Ectomycorrhizal ecology is imprinted in the genome of the dominant symbiotic fungus Cenococcum geophilum.</title>
        <authorList>
            <consortium name="DOE Joint Genome Institute"/>
            <person name="Peter M."/>
            <person name="Kohler A."/>
            <person name="Ohm R.A."/>
            <person name="Kuo A."/>
            <person name="Krutzmann J."/>
            <person name="Morin E."/>
            <person name="Arend M."/>
            <person name="Barry K.W."/>
            <person name="Binder M."/>
            <person name="Choi C."/>
            <person name="Clum A."/>
            <person name="Copeland A."/>
            <person name="Grisel N."/>
            <person name="Haridas S."/>
            <person name="Kipfer T."/>
            <person name="LaButti K."/>
            <person name="Lindquist E."/>
            <person name="Lipzen A."/>
            <person name="Maire R."/>
            <person name="Meier B."/>
            <person name="Mihaltcheva S."/>
            <person name="Molinier V."/>
            <person name="Murat C."/>
            <person name="Poggeler S."/>
            <person name="Quandt C.A."/>
            <person name="Sperisen C."/>
            <person name="Tritt A."/>
            <person name="Tisserant E."/>
            <person name="Crous P.W."/>
            <person name="Henrissat B."/>
            <person name="Nehls U."/>
            <person name="Egli S."/>
            <person name="Spatafora J.W."/>
            <person name="Grigoriev I.V."/>
            <person name="Martin F.M."/>
        </authorList>
    </citation>
    <scope>NUCLEOTIDE SEQUENCE [LARGE SCALE GENOMIC DNA]</scope>
    <source>
        <strain evidence="1 2">CBS 459.81</strain>
    </source>
</reference>
<proteinExistence type="predicted"/>
<evidence type="ECO:0000313" key="2">
    <source>
        <dbReference type="Proteomes" id="UP000250266"/>
    </source>
</evidence>
<protein>
    <submittedName>
        <fullName evidence="1">Uncharacterized protein</fullName>
    </submittedName>
</protein>
<dbReference type="Proteomes" id="UP000250266">
    <property type="component" value="Unassembled WGS sequence"/>
</dbReference>
<evidence type="ECO:0000313" key="1">
    <source>
        <dbReference type="EMBL" id="OCK83123.1"/>
    </source>
</evidence>
<dbReference type="AlphaFoldDB" id="A0A8E2EFX0"/>
<dbReference type="EMBL" id="KV744869">
    <property type="protein sequence ID" value="OCK83123.1"/>
    <property type="molecule type" value="Genomic_DNA"/>
</dbReference>
<keyword evidence="2" id="KW-1185">Reference proteome</keyword>